<reference evidence="2 3" key="1">
    <citation type="submission" date="2013-05" db="EMBL/GenBank/DDBJ databases">
        <title>Draft genome of the parasitic nematode Anyclostoma ceylanicum.</title>
        <authorList>
            <person name="Mitreva M."/>
        </authorList>
    </citation>
    <scope>NUCLEOTIDE SEQUENCE [LARGE SCALE GENOMIC DNA]</scope>
</reference>
<proteinExistence type="predicted"/>
<dbReference type="EMBL" id="KE125452">
    <property type="protein sequence ID" value="EPB68342.1"/>
    <property type="molecule type" value="Genomic_DNA"/>
</dbReference>
<evidence type="ECO:0000256" key="1">
    <source>
        <dbReference type="SAM" id="MobiDB-lite"/>
    </source>
</evidence>
<feature type="compositionally biased region" description="Low complexity" evidence="1">
    <location>
        <begin position="37"/>
        <end position="53"/>
    </location>
</feature>
<protein>
    <submittedName>
        <fullName evidence="2">Uncharacterized protein</fullName>
    </submittedName>
</protein>
<feature type="region of interest" description="Disordered" evidence="1">
    <location>
        <begin position="32"/>
        <end position="54"/>
    </location>
</feature>
<sequence>MEMDDFNTYRAMCANRLRRLERYKKARSFCNIDDESPSSAKSPSDFPSSAPPFCAEDSTNADRFFGSSRGGSAAFEVIREKMHTYTTVRAGNRTRSKRCVDNH</sequence>
<dbReference type="AlphaFoldDB" id="A0A0D6LL55"/>
<name>A0A0D6LL55_9BILA</name>
<evidence type="ECO:0000313" key="3">
    <source>
        <dbReference type="Proteomes" id="UP000054495"/>
    </source>
</evidence>
<keyword evidence="3" id="KW-1185">Reference proteome</keyword>
<dbReference type="Proteomes" id="UP000054495">
    <property type="component" value="Unassembled WGS sequence"/>
</dbReference>
<gene>
    <name evidence="2" type="ORF">ANCCEY_12565</name>
</gene>
<evidence type="ECO:0000313" key="2">
    <source>
        <dbReference type="EMBL" id="EPB68342.1"/>
    </source>
</evidence>
<organism evidence="2 3">
    <name type="scientific">Ancylostoma ceylanicum</name>
    <dbReference type="NCBI Taxonomy" id="53326"/>
    <lineage>
        <taxon>Eukaryota</taxon>
        <taxon>Metazoa</taxon>
        <taxon>Ecdysozoa</taxon>
        <taxon>Nematoda</taxon>
        <taxon>Chromadorea</taxon>
        <taxon>Rhabditida</taxon>
        <taxon>Rhabditina</taxon>
        <taxon>Rhabditomorpha</taxon>
        <taxon>Strongyloidea</taxon>
        <taxon>Ancylostomatidae</taxon>
        <taxon>Ancylostomatinae</taxon>
        <taxon>Ancylostoma</taxon>
    </lineage>
</organism>
<accession>A0A0D6LL55</accession>